<gene>
    <name evidence="1" type="ORF">G3A44_11185</name>
</gene>
<dbReference type="InterPro" id="IPR021727">
    <property type="entry name" value="DUF3299"/>
</dbReference>
<dbReference type="InterPro" id="IPR006311">
    <property type="entry name" value="TAT_signal"/>
</dbReference>
<accession>A0A7C9PI84</accession>
<dbReference type="PROSITE" id="PS51318">
    <property type="entry name" value="TAT"/>
    <property type="match status" value="1"/>
</dbReference>
<protein>
    <submittedName>
        <fullName evidence="1">DUF3299 domain-containing protein</fullName>
    </submittedName>
</protein>
<dbReference type="Gene3D" id="2.40.50.870">
    <property type="entry name" value="Protein of unknown function (DUF3299)"/>
    <property type="match status" value="1"/>
</dbReference>
<dbReference type="AlphaFoldDB" id="A0A7C9PI84"/>
<proteinExistence type="predicted"/>
<dbReference type="Pfam" id="PF11736">
    <property type="entry name" value="DUF3299"/>
    <property type="match status" value="1"/>
</dbReference>
<dbReference type="EMBL" id="JAAGOH010000011">
    <property type="protein sequence ID" value="NDY91750.1"/>
    <property type="molecule type" value="Genomic_DNA"/>
</dbReference>
<dbReference type="Proteomes" id="UP000484255">
    <property type="component" value="Unassembled WGS sequence"/>
</dbReference>
<organism evidence="1 2">
    <name type="scientific">Ideonella livida</name>
    <dbReference type="NCBI Taxonomy" id="2707176"/>
    <lineage>
        <taxon>Bacteria</taxon>
        <taxon>Pseudomonadati</taxon>
        <taxon>Pseudomonadota</taxon>
        <taxon>Betaproteobacteria</taxon>
        <taxon>Burkholderiales</taxon>
        <taxon>Sphaerotilaceae</taxon>
        <taxon>Ideonella</taxon>
    </lineage>
</organism>
<comment type="caution">
    <text evidence="1">The sequence shown here is derived from an EMBL/GenBank/DDBJ whole genome shotgun (WGS) entry which is preliminary data.</text>
</comment>
<dbReference type="RefSeq" id="WP_163457599.1">
    <property type="nucleotide sequence ID" value="NZ_JAAGOH010000011.1"/>
</dbReference>
<sequence length="195" mass="21584">MTPASDLPSRLRRRGLLQTLAALALGHAATWPVRAAPREIKWLELVPAGWDPFGPLRQQLQGRDAASLSDGDPQVLELMRQVRQLWDAAPTVPAMDGVTGRIPGYIVPLDDASQGLREFLLVPYFGACIHQPPPPANQILRVVVSGAPLKGYRTMDTVWLTGTLRIERQDTAQGASGYRLELQRIDRYTASTRER</sequence>
<evidence type="ECO:0000313" key="1">
    <source>
        <dbReference type="EMBL" id="NDY91750.1"/>
    </source>
</evidence>
<reference evidence="1 2" key="1">
    <citation type="submission" date="2020-02" db="EMBL/GenBank/DDBJ databases">
        <title>Ideonella bacterium strain TBM-1.</title>
        <authorList>
            <person name="Chen W.-M."/>
        </authorList>
    </citation>
    <scope>NUCLEOTIDE SEQUENCE [LARGE SCALE GENOMIC DNA]</scope>
    <source>
        <strain evidence="1 2">TBM-1</strain>
    </source>
</reference>
<name>A0A7C9PI84_9BURK</name>
<evidence type="ECO:0000313" key="2">
    <source>
        <dbReference type="Proteomes" id="UP000484255"/>
    </source>
</evidence>
<keyword evidence="2" id="KW-1185">Reference proteome</keyword>